<dbReference type="Gene3D" id="2.160.10.10">
    <property type="entry name" value="Hexapeptide repeat proteins"/>
    <property type="match status" value="1"/>
</dbReference>
<keyword evidence="5" id="KW-0012">Acyltransferase</keyword>
<dbReference type="EMBL" id="ATMH01001784">
    <property type="protein sequence ID" value="EPY34187.1"/>
    <property type="molecule type" value="Genomic_DNA"/>
</dbReference>
<dbReference type="Gene3D" id="1.10.3130.10">
    <property type="entry name" value="serine acetyltransferase, domain 1"/>
    <property type="match status" value="1"/>
</dbReference>
<dbReference type="EMBL" id="ATMH01005059">
    <property type="protein sequence ID" value="EPY28521.1"/>
    <property type="molecule type" value="Genomic_DNA"/>
</dbReference>
<reference evidence="7" key="3">
    <citation type="submission" date="2013-03" db="EMBL/GenBank/DDBJ databases">
        <authorList>
            <person name="Motta M.C.M."/>
            <person name="Martins A.C.A."/>
            <person name="Preta C.M.C.C."/>
            <person name="Silva R."/>
            <person name="de Souza S.S."/>
            <person name="Klein C.C."/>
            <person name="de Almeida L.G.P."/>
            <person name="Cunha O.L."/>
            <person name="Colabardini A.C."/>
            <person name="Lima B.A."/>
            <person name="Machado C.R."/>
            <person name="Soares C.M.A."/>
            <person name="de Menezes C.B.A."/>
            <person name="Bartolomeu D.C."/>
            <person name="Grisard E.C."/>
            <person name="Fantinatti-Garboggini F."/>
            <person name="Rodrigues-Luiz G.F."/>
            <person name="Wagner G."/>
            <person name="Goldman G.H."/>
            <person name="Fietto J.L.R."/>
            <person name="Ciapina L.P."/>
            <person name="Brocchi M."/>
            <person name="Elias M.C."/>
            <person name="Goldman M.H.S."/>
            <person name="Sagot M.-F."/>
            <person name="Pereira M."/>
            <person name="Stoco P.H."/>
            <person name="Teixeira S.M.R."/>
            <person name="de Mendonca-Neto R.P."/>
            <person name="Maciel T.E.F."/>
            <person name="Mendes T.A.O."/>
            <person name="Urmenyi T.P."/>
            <person name="Teixeira M.M.G."/>
            <person name="de Camargo E.F.P."/>
            <person name="de Sousa W."/>
            <person name="Schenkman S."/>
            <person name="de Vasconcelos A.T.R."/>
        </authorList>
    </citation>
    <scope>NUCLEOTIDE SEQUENCE</scope>
</reference>
<evidence type="ECO:0000313" key="9">
    <source>
        <dbReference type="Proteomes" id="UP000015354"/>
    </source>
</evidence>
<keyword evidence="3" id="KW-0028">Amino-acid biosynthesis</keyword>
<evidence type="ECO:0000256" key="1">
    <source>
        <dbReference type="ARBA" id="ARBA00007274"/>
    </source>
</evidence>
<keyword evidence="9" id="KW-1185">Reference proteome</keyword>
<evidence type="ECO:0000313" key="7">
    <source>
        <dbReference type="EMBL" id="EPY28521.1"/>
    </source>
</evidence>
<reference evidence="6" key="1">
    <citation type="submission" date="2012-11" db="EMBL/GenBank/DDBJ databases">
        <title>Genomic Cooperation Between Trypanosomatids and Their Bacterial Endosymbionts in the Synthesis of Essential Amino Acids Heavily Influenced by Multiple Lateral Gene Transfer Events.</title>
        <authorList>
            <person name="Alves J.M.P."/>
            <person name="Klein C."/>
            <person name="Maia da Silva F."/>
            <person name="Costa Martins A.G."/>
            <person name="Serrano M.G."/>
            <person name="Buck G.A."/>
            <person name="Vasconcelos A.T.R."/>
            <person name="France-Sagot M."/>
            <person name="Teixeira M.M.G."/>
            <person name="Motta M.C.M."/>
            <person name="Camargo E.P."/>
        </authorList>
    </citation>
    <scope>NUCLEOTIDE SEQUENCE</scope>
</reference>
<reference evidence="7 9" key="2">
    <citation type="journal article" date="2013" name="PLoS ONE">
        <title>Predicting the Proteins of Angomonas deanei, Strigomonas culicis and Their Respective Endosymbionts Reveals New Aspects of the Trypanosomatidae Family.</title>
        <authorList>
            <person name="Motta M.C."/>
            <person name="Martins A.C."/>
            <person name="de Souza S.S."/>
            <person name="Catta-Preta C.M."/>
            <person name="Silva R."/>
            <person name="Klein C.C."/>
            <person name="de Almeida L.G."/>
            <person name="de Lima Cunha O."/>
            <person name="Ciapina L.P."/>
            <person name="Brocchi M."/>
            <person name="Colabardini A.C."/>
            <person name="de Araujo Lima B."/>
            <person name="Machado C.R."/>
            <person name="de Almeida Soares C.M."/>
            <person name="Probst C.M."/>
            <person name="de Menezes C.B."/>
            <person name="Thompson C.E."/>
            <person name="Bartholomeu D.C."/>
            <person name="Gradia D.F."/>
            <person name="Pavoni D.P."/>
            <person name="Grisard E.C."/>
            <person name="Fantinatti-Garboggini F."/>
            <person name="Marchini F.K."/>
            <person name="Rodrigues-Luiz G.F."/>
            <person name="Wagner G."/>
            <person name="Goldman G.H."/>
            <person name="Fietto J.L."/>
            <person name="Elias M.C."/>
            <person name="Goldman M.H."/>
            <person name="Sagot M.F."/>
            <person name="Pereira M."/>
            <person name="Stoco P.H."/>
            <person name="de Mendonca-Neto R.P."/>
            <person name="Teixeira S.M."/>
            <person name="Maciel T.E."/>
            <person name="de Oliveira Mendes T.A."/>
            <person name="Urmenyi T.P."/>
            <person name="de Souza W."/>
            <person name="Schenkman S."/>
            <person name="de Vasconcelos A.T."/>
        </authorList>
    </citation>
    <scope>NUCLEOTIDE SEQUENCE [LARGE SCALE GENOMIC DNA]</scope>
</reference>
<name>S9VMW0_9TRYP</name>
<dbReference type="EC" id="2.3.1.30" evidence="2"/>
<dbReference type="SUPFAM" id="SSF51161">
    <property type="entry name" value="Trimeric LpxA-like enzymes"/>
    <property type="match status" value="1"/>
</dbReference>
<dbReference type="InterPro" id="IPR001451">
    <property type="entry name" value="Hexapep"/>
</dbReference>
<dbReference type="AlphaFoldDB" id="S9VMW0"/>
<keyword evidence="4 7" id="KW-0808">Transferase</keyword>
<dbReference type="InterPro" id="IPR053376">
    <property type="entry name" value="Serine_acetyltransferase"/>
</dbReference>
<sequence>MKRLDRIREALQLLNSPTSAEAAGAKNHTHISRSVLMELADCLFYVCFPECSDPPVRVVPTYVDNGAMMEWVLCHVADILVSQINNAFLLHGDRNAVAHVDVFKPVRTSQRSQLDWNAPQSGYPFLVRDVVRQSDQQQRAALRDSSVMSGARPSADPEFLRQCREKAEAITTRFLVDRLSHVRWLLHTDVEAIFRNDVAATSPSEVVLCYPGIRCMVHQRVAHQLYLLGVPTNLTRMLTEIAHGLTGIDIHPTTSIGHHFFIDHGTGVVVGATAVLGNYVSLYQGVTLGAKSFPIDKKTGEVILDLPRHPILEDHVTIYANAVVLGRVTIGRRSTIGGNCWVVSNVPPYSSVVQKPNRYLEKHERMFFEKDGSGI</sequence>
<comment type="similarity">
    <text evidence="1">Belongs to the transferase hexapeptide repeat family.</text>
</comment>
<dbReference type="NCBIfam" id="NF041874">
    <property type="entry name" value="EPS_EpsC"/>
    <property type="match status" value="1"/>
</dbReference>
<dbReference type="InterPro" id="IPR042122">
    <property type="entry name" value="Ser_AcTrfase_N_sf"/>
</dbReference>
<dbReference type="Pfam" id="PF00132">
    <property type="entry name" value="Hexapep"/>
    <property type="match status" value="1"/>
</dbReference>
<dbReference type="PANTHER" id="PTHR42811">
    <property type="entry name" value="SERINE ACETYLTRANSFERASE"/>
    <property type="match status" value="1"/>
</dbReference>
<dbReference type="EMBL" id="KC140166">
    <property type="protein sequence ID" value="AGT02414.1"/>
    <property type="molecule type" value="Genomic_DNA"/>
</dbReference>
<evidence type="ECO:0000313" key="8">
    <source>
        <dbReference type="EMBL" id="EPY34187.1"/>
    </source>
</evidence>
<evidence type="ECO:0000256" key="2">
    <source>
        <dbReference type="ARBA" id="ARBA00013266"/>
    </source>
</evidence>
<evidence type="ECO:0000256" key="3">
    <source>
        <dbReference type="ARBA" id="ARBA00022605"/>
    </source>
</evidence>
<evidence type="ECO:0000256" key="5">
    <source>
        <dbReference type="ARBA" id="ARBA00023315"/>
    </source>
</evidence>
<evidence type="ECO:0000313" key="6">
    <source>
        <dbReference type="EMBL" id="AGT02414.1"/>
    </source>
</evidence>
<dbReference type="CDD" id="cd03354">
    <property type="entry name" value="LbH_SAT"/>
    <property type="match status" value="1"/>
</dbReference>
<evidence type="ECO:0000256" key="4">
    <source>
        <dbReference type="ARBA" id="ARBA00022679"/>
    </source>
</evidence>
<dbReference type="GO" id="GO:0008652">
    <property type="term" value="P:amino acid biosynthetic process"/>
    <property type="evidence" value="ECO:0007669"/>
    <property type="project" value="UniProtKB-KW"/>
</dbReference>
<protein>
    <recommendedName>
        <fullName evidence="2">serine O-acetyltransferase</fullName>
        <ecNumber evidence="2">2.3.1.30</ecNumber>
    </recommendedName>
</protein>
<accession>S9VMW0</accession>
<gene>
    <name evidence="8" type="ORF">STCU_01784</name>
    <name evidence="7" type="ORF">STCU_05059</name>
</gene>
<dbReference type="Proteomes" id="UP000015354">
    <property type="component" value="Unassembled WGS sequence"/>
</dbReference>
<dbReference type="GO" id="GO:0009001">
    <property type="term" value="F:serine O-acetyltransferase activity"/>
    <property type="evidence" value="ECO:0007669"/>
    <property type="project" value="UniProtKB-EC"/>
</dbReference>
<dbReference type="InterPro" id="IPR045304">
    <property type="entry name" value="LbH_SAT"/>
</dbReference>
<dbReference type="InterPro" id="IPR011004">
    <property type="entry name" value="Trimer_LpxA-like_sf"/>
</dbReference>
<organism evidence="7 9">
    <name type="scientific">Strigomonas culicis</name>
    <dbReference type="NCBI Taxonomy" id="28005"/>
    <lineage>
        <taxon>Eukaryota</taxon>
        <taxon>Discoba</taxon>
        <taxon>Euglenozoa</taxon>
        <taxon>Kinetoplastea</taxon>
        <taxon>Metakinetoplastina</taxon>
        <taxon>Trypanosomatida</taxon>
        <taxon>Trypanosomatidae</taxon>
        <taxon>Strigomonadinae</taxon>
        <taxon>Strigomonas</taxon>
    </lineage>
</organism>
<proteinExistence type="inferred from homology"/>
<dbReference type="OrthoDB" id="25818at2759"/>